<feature type="region of interest" description="Disordered" evidence="3">
    <location>
        <begin position="514"/>
        <end position="536"/>
    </location>
</feature>
<evidence type="ECO:0000256" key="3">
    <source>
        <dbReference type="SAM" id="MobiDB-lite"/>
    </source>
</evidence>
<evidence type="ECO:0008006" key="7">
    <source>
        <dbReference type="Google" id="ProtNLM"/>
    </source>
</evidence>
<name>A0A2N9IHC2_FAGSY</name>
<dbReference type="InterPro" id="IPR045358">
    <property type="entry name" value="Ty3_capsid"/>
</dbReference>
<dbReference type="FunFam" id="3.40.50.720:FF:000645">
    <property type="entry name" value="Anthocyanidin reductase ((2S)-flavan-3-ol-forming)"/>
    <property type="match status" value="1"/>
</dbReference>
<proteinExistence type="predicted"/>
<dbReference type="PANTHER" id="PTHR10366">
    <property type="entry name" value="NAD DEPENDENT EPIMERASE/DEHYDRATASE"/>
    <property type="match status" value="1"/>
</dbReference>
<dbReference type="EMBL" id="OIVN01005839">
    <property type="protein sequence ID" value="SPD24202.1"/>
    <property type="molecule type" value="Genomic_DNA"/>
</dbReference>
<sequence>MVIETRGGAQIGVLNENVQGIQQQLDEHSNQFGLINVKLDRMESNFDLQTKDIRLQPNQTRVEVQMGEGMENGQNRPILGDFGDPIEERRNEGNNARFMPQFQGHFDAPYEEPWLGMRQGRQQGQQGQQAQLEPILGDFGDPIVGDQGMWKRLPRQQQQGQQAQPQRHASQAREPRNAPWPQGDVVEPWYDHGGGKGNWGRARNYQGPQDRDPYGKNQDPLQRQQGRQAREPRAMELEFPRFKGGDPTSWMFRAIQYFEYYQVHDASKVMHASYHLDDDALIWFQSCEHDLGCWDNFARAIQLRFGPPSYDDPMELLIKLKHVNSIEEYKGLFESLSNRIRNLSSMHKLSCFMSGLKDEVRLAIKMQGPRTLGAQLDPKVAVQFDPKVAAQLNPKVAAQMDPKVVDPKPTSAKPTMTVQKLTPKQMLERRRKGLCYNCDESWTMWHTCKAMKLYLIEEVQEEEGAYVTSDEEEERVEWCEERRNTKEESINKDIQVPSRYWLIGRSPLMKKHLTKKQLEDSSSIRPQQDHNLEDKEKRSYSTRVCITGGSGFIGSWLVKKLLEKGHTVHATLRNQGDTSKVGLLKSFPNAENNLVLFQADIYNPTEFEPAIEGCEYVFHVATPLVHDTQSSKYKDTAEAAVAGVRAIAGACIRSQTVKRLIYTASVMSLSPLTEDGVCFKSCIDESCWTPLNVSFTYSDDFTMGYTKSKTLAEKEMLNYNEYDNGSLEVVTLACGLVGGETVLPYVPSSSEAILSLLTGNLFFLNALTFLQEFLGSIPLVHIEDVCRAHIFCMEKPSMQGRFLCAATNPTIRDFAIYFQEKFPEYQIAKE</sequence>
<dbReference type="InterPro" id="IPR001509">
    <property type="entry name" value="Epimerase_deHydtase"/>
</dbReference>
<evidence type="ECO:0000256" key="1">
    <source>
        <dbReference type="ARBA" id="ARBA00022857"/>
    </source>
</evidence>
<feature type="compositionally biased region" description="Low complexity" evidence="3">
    <location>
        <begin position="155"/>
        <end position="169"/>
    </location>
</feature>
<dbReference type="InterPro" id="IPR050425">
    <property type="entry name" value="NAD(P)_dehydrat-like"/>
</dbReference>
<feature type="region of interest" description="Disordered" evidence="3">
    <location>
        <begin position="153"/>
        <end position="233"/>
    </location>
</feature>
<evidence type="ECO:0000256" key="2">
    <source>
        <dbReference type="ARBA" id="ARBA00023002"/>
    </source>
</evidence>
<dbReference type="Pfam" id="PF01370">
    <property type="entry name" value="Epimerase"/>
    <property type="match status" value="1"/>
</dbReference>
<evidence type="ECO:0000313" key="6">
    <source>
        <dbReference type="EMBL" id="SPD24202.1"/>
    </source>
</evidence>
<evidence type="ECO:0000259" key="4">
    <source>
        <dbReference type="Pfam" id="PF01370"/>
    </source>
</evidence>
<feature type="compositionally biased region" description="Basic and acidic residues" evidence="3">
    <location>
        <begin position="527"/>
        <end position="536"/>
    </location>
</feature>
<organism evidence="6">
    <name type="scientific">Fagus sylvatica</name>
    <name type="common">Beechnut</name>
    <dbReference type="NCBI Taxonomy" id="28930"/>
    <lineage>
        <taxon>Eukaryota</taxon>
        <taxon>Viridiplantae</taxon>
        <taxon>Streptophyta</taxon>
        <taxon>Embryophyta</taxon>
        <taxon>Tracheophyta</taxon>
        <taxon>Spermatophyta</taxon>
        <taxon>Magnoliopsida</taxon>
        <taxon>eudicotyledons</taxon>
        <taxon>Gunneridae</taxon>
        <taxon>Pentapetalae</taxon>
        <taxon>rosids</taxon>
        <taxon>fabids</taxon>
        <taxon>Fagales</taxon>
        <taxon>Fagaceae</taxon>
        <taxon>Fagus</taxon>
    </lineage>
</organism>
<dbReference type="CDD" id="cd08958">
    <property type="entry name" value="FR_SDR_e"/>
    <property type="match status" value="1"/>
</dbReference>
<keyword evidence="1" id="KW-0521">NADP</keyword>
<dbReference type="SUPFAM" id="SSF51735">
    <property type="entry name" value="NAD(P)-binding Rossmann-fold domains"/>
    <property type="match status" value="1"/>
</dbReference>
<dbReference type="GO" id="GO:0016616">
    <property type="term" value="F:oxidoreductase activity, acting on the CH-OH group of donors, NAD or NADP as acceptor"/>
    <property type="evidence" value="ECO:0007669"/>
    <property type="project" value="TreeGrafter"/>
</dbReference>
<keyword evidence="2" id="KW-0560">Oxidoreductase</keyword>
<evidence type="ECO:0000259" key="5">
    <source>
        <dbReference type="Pfam" id="PF19259"/>
    </source>
</evidence>
<dbReference type="InterPro" id="IPR036291">
    <property type="entry name" value="NAD(P)-bd_dom_sf"/>
</dbReference>
<dbReference type="PANTHER" id="PTHR10366:SF809">
    <property type="entry name" value="ANTHOCYANIDIN REDUCTASE"/>
    <property type="match status" value="1"/>
</dbReference>
<dbReference type="AlphaFoldDB" id="A0A2N9IHC2"/>
<protein>
    <recommendedName>
        <fullName evidence="7">NAD-dependent epimerase/dehydratase domain-containing protein</fullName>
    </recommendedName>
</protein>
<gene>
    <name evidence="6" type="ORF">FSB_LOCUS52084</name>
</gene>
<reference evidence="6" key="1">
    <citation type="submission" date="2018-02" db="EMBL/GenBank/DDBJ databases">
        <authorList>
            <person name="Cohen D.B."/>
            <person name="Kent A.D."/>
        </authorList>
    </citation>
    <scope>NUCLEOTIDE SEQUENCE</scope>
</reference>
<dbReference type="Pfam" id="PF19259">
    <property type="entry name" value="Ty3_capsid"/>
    <property type="match status" value="1"/>
</dbReference>
<feature type="domain" description="Ty3 transposon capsid-like protein" evidence="5">
    <location>
        <begin position="262"/>
        <end position="373"/>
    </location>
</feature>
<accession>A0A2N9IHC2</accession>
<feature type="domain" description="NAD-dependent epimerase/dehydratase" evidence="4">
    <location>
        <begin position="544"/>
        <end position="797"/>
    </location>
</feature>
<dbReference type="Gene3D" id="3.40.50.720">
    <property type="entry name" value="NAD(P)-binding Rossmann-like Domain"/>
    <property type="match status" value="1"/>
</dbReference>